<feature type="chain" id="PRO_5020790284" evidence="1">
    <location>
        <begin position="26"/>
        <end position="90"/>
    </location>
</feature>
<dbReference type="EMBL" id="CP039965">
    <property type="protein sequence ID" value="QCO56636.1"/>
    <property type="molecule type" value="Genomic_DNA"/>
</dbReference>
<feature type="signal peptide" evidence="1">
    <location>
        <begin position="1"/>
        <end position="25"/>
    </location>
</feature>
<keyword evidence="1" id="KW-0732">Signal</keyword>
<keyword evidence="2" id="KW-0614">Plasmid</keyword>
<geneLocation type="plasmid" evidence="2 3">
    <name>unnamed1</name>
</geneLocation>
<dbReference type="AlphaFoldDB" id="A0A4P8EI39"/>
<evidence type="ECO:0000313" key="2">
    <source>
        <dbReference type="EMBL" id="QCO56636.1"/>
    </source>
</evidence>
<gene>
    <name evidence="2" type="ORF">EOK75_12475</name>
</gene>
<reference evidence="2 3" key="1">
    <citation type="submission" date="2019-05" db="EMBL/GenBank/DDBJ databases">
        <title>Pseudorhodobacter turbinis sp. nov., isolated from the gut of the Korean turban shell.</title>
        <authorList>
            <person name="Jeong Y.-S."/>
            <person name="Kang W.-R."/>
            <person name="Bae J.-W."/>
        </authorList>
    </citation>
    <scope>NUCLEOTIDE SEQUENCE [LARGE SCALE GENOMIC DNA]</scope>
    <source>
        <strain evidence="2 3">S12M18</strain>
        <plasmid evidence="2 3">unnamed1</plasmid>
    </source>
</reference>
<protein>
    <submittedName>
        <fullName evidence="2">DUF2282 domain-containing protein</fullName>
    </submittedName>
</protein>
<dbReference type="Proteomes" id="UP000298631">
    <property type="component" value="Plasmid unnamed1"/>
</dbReference>
<accession>A0A4P8EI39</accession>
<name>A0A4P8EI39_9RHOB</name>
<keyword evidence="3" id="KW-1185">Reference proteome</keyword>
<evidence type="ECO:0000256" key="1">
    <source>
        <dbReference type="SAM" id="SignalP"/>
    </source>
</evidence>
<dbReference type="InterPro" id="IPR018740">
    <property type="entry name" value="DUF2282_membr"/>
</dbReference>
<dbReference type="RefSeq" id="WP_137194415.1">
    <property type="nucleotide sequence ID" value="NZ_CP039965.1"/>
</dbReference>
<proteinExistence type="predicted"/>
<dbReference type="KEGG" id="pseb:EOK75_12475"/>
<sequence length="90" mass="9348">MMTHSKLLMIALFGMMLGQTGPAVAQSGMEKCYGVALAGQADGVDGAGTSTVDYQGNAWKMVPAGTCTTLELPQGRMGSLEPLGRDLPKE</sequence>
<dbReference type="Pfam" id="PF10048">
    <property type="entry name" value="DUF2282"/>
    <property type="match status" value="1"/>
</dbReference>
<organism evidence="2 3">
    <name type="scientific">Pseudorhodobacter turbinis</name>
    <dbReference type="NCBI Taxonomy" id="2500533"/>
    <lineage>
        <taxon>Bacteria</taxon>
        <taxon>Pseudomonadati</taxon>
        <taxon>Pseudomonadota</taxon>
        <taxon>Alphaproteobacteria</taxon>
        <taxon>Rhodobacterales</taxon>
        <taxon>Paracoccaceae</taxon>
        <taxon>Pseudorhodobacter</taxon>
    </lineage>
</organism>
<dbReference type="OrthoDB" id="9808309at2"/>
<evidence type="ECO:0000313" key="3">
    <source>
        <dbReference type="Proteomes" id="UP000298631"/>
    </source>
</evidence>